<dbReference type="EMBL" id="CAKMRJ010001693">
    <property type="protein sequence ID" value="CAH1424532.1"/>
    <property type="molecule type" value="Genomic_DNA"/>
</dbReference>
<organism evidence="1 2">
    <name type="scientific">Lactuca virosa</name>
    <dbReference type="NCBI Taxonomy" id="75947"/>
    <lineage>
        <taxon>Eukaryota</taxon>
        <taxon>Viridiplantae</taxon>
        <taxon>Streptophyta</taxon>
        <taxon>Embryophyta</taxon>
        <taxon>Tracheophyta</taxon>
        <taxon>Spermatophyta</taxon>
        <taxon>Magnoliopsida</taxon>
        <taxon>eudicotyledons</taxon>
        <taxon>Gunneridae</taxon>
        <taxon>Pentapetalae</taxon>
        <taxon>asterids</taxon>
        <taxon>campanulids</taxon>
        <taxon>Asterales</taxon>
        <taxon>Asteraceae</taxon>
        <taxon>Cichorioideae</taxon>
        <taxon>Cichorieae</taxon>
        <taxon>Lactucinae</taxon>
        <taxon>Lactuca</taxon>
    </lineage>
</organism>
<reference evidence="1 2" key="1">
    <citation type="submission" date="2022-01" db="EMBL/GenBank/DDBJ databases">
        <authorList>
            <person name="Xiong W."/>
            <person name="Schranz E."/>
        </authorList>
    </citation>
    <scope>NUCLEOTIDE SEQUENCE [LARGE SCALE GENOMIC DNA]</scope>
</reference>
<gene>
    <name evidence="1" type="ORF">LVIROSA_LOCUS11728</name>
</gene>
<evidence type="ECO:0000313" key="1">
    <source>
        <dbReference type="EMBL" id="CAH1424532.1"/>
    </source>
</evidence>
<protein>
    <submittedName>
        <fullName evidence="1">Uncharacterized protein</fullName>
    </submittedName>
</protein>
<dbReference type="Proteomes" id="UP001157418">
    <property type="component" value="Unassembled WGS sequence"/>
</dbReference>
<name>A0AAU9MFI8_9ASTR</name>
<evidence type="ECO:0000313" key="2">
    <source>
        <dbReference type="Proteomes" id="UP001157418"/>
    </source>
</evidence>
<proteinExistence type="predicted"/>
<accession>A0AAU9MFI8</accession>
<keyword evidence="2" id="KW-1185">Reference proteome</keyword>
<sequence>MTPFTIDFLQPHLLLLSSNISRSTPLLPCRTTGPEDLLKIDLPTICLMKCLRELEFNSRGMKFGLPVYLLMVVGKG</sequence>
<dbReference type="AlphaFoldDB" id="A0AAU9MFI8"/>
<comment type="caution">
    <text evidence="1">The sequence shown here is derived from an EMBL/GenBank/DDBJ whole genome shotgun (WGS) entry which is preliminary data.</text>
</comment>